<dbReference type="Proteomes" id="UP001489004">
    <property type="component" value="Unassembled WGS sequence"/>
</dbReference>
<dbReference type="SFLD" id="SFLDS00005">
    <property type="entry name" value="Isoprenoid_Synthase_Type_I"/>
    <property type="match status" value="1"/>
</dbReference>
<dbReference type="PANTHER" id="PTHR11626:SF2">
    <property type="entry name" value="SQUALENE SYNTHASE"/>
    <property type="match status" value="1"/>
</dbReference>
<comment type="catalytic activity">
    <reaction evidence="7">
        <text>2 (2E,6E)-farnesyl diphosphate + NADH + H(+) = squalene + 2 diphosphate + NAD(+)</text>
        <dbReference type="Rhea" id="RHEA:32299"/>
        <dbReference type="ChEBI" id="CHEBI:15378"/>
        <dbReference type="ChEBI" id="CHEBI:15440"/>
        <dbReference type="ChEBI" id="CHEBI:33019"/>
        <dbReference type="ChEBI" id="CHEBI:57540"/>
        <dbReference type="ChEBI" id="CHEBI:57945"/>
        <dbReference type="ChEBI" id="CHEBI:175763"/>
        <dbReference type="EC" id="2.5.1.21"/>
    </reaction>
</comment>
<evidence type="ECO:0000256" key="7">
    <source>
        <dbReference type="RuleBase" id="RU368088"/>
    </source>
</evidence>
<evidence type="ECO:0000256" key="4">
    <source>
        <dbReference type="ARBA" id="ARBA00022679"/>
    </source>
</evidence>
<keyword evidence="7" id="KW-0472">Membrane</keyword>
<comment type="caution">
    <text evidence="8">The sequence shown here is derived from an EMBL/GenBank/DDBJ whole genome shotgun (WGS) entry which is preliminary data.</text>
</comment>
<evidence type="ECO:0000256" key="5">
    <source>
        <dbReference type="ARBA" id="ARBA00022723"/>
    </source>
</evidence>
<comment type="cofactor">
    <cofactor evidence="1 7">
        <name>Mg(2+)</name>
        <dbReference type="ChEBI" id="CHEBI:18420"/>
    </cofactor>
</comment>
<evidence type="ECO:0000256" key="2">
    <source>
        <dbReference type="ARBA" id="ARBA00006251"/>
    </source>
</evidence>
<dbReference type="FunFam" id="1.10.600.10:FF:000023">
    <property type="entry name" value="Squalene synthase"/>
    <property type="match status" value="1"/>
</dbReference>
<dbReference type="PANTHER" id="PTHR11626">
    <property type="entry name" value="FARNESYL-DIPHOSPHATE FARNESYLTRANSFERASE"/>
    <property type="match status" value="1"/>
</dbReference>
<dbReference type="InterPro" id="IPR002060">
    <property type="entry name" value="Squ/phyt_synthse"/>
</dbReference>
<dbReference type="InterPro" id="IPR008949">
    <property type="entry name" value="Isoprenoid_synthase_dom_sf"/>
</dbReference>
<evidence type="ECO:0000256" key="6">
    <source>
        <dbReference type="ARBA" id="ARBA00022842"/>
    </source>
</evidence>
<evidence type="ECO:0000313" key="8">
    <source>
        <dbReference type="EMBL" id="KAK9815785.1"/>
    </source>
</evidence>
<dbReference type="InterPro" id="IPR006449">
    <property type="entry name" value="Squal_synth-like"/>
</dbReference>
<dbReference type="InterPro" id="IPR033904">
    <property type="entry name" value="Trans_IPPS_HH"/>
</dbReference>
<dbReference type="Gene3D" id="1.10.600.10">
    <property type="entry name" value="Farnesyl Diphosphate Synthase"/>
    <property type="match status" value="1"/>
</dbReference>
<dbReference type="AlphaFoldDB" id="A0AAW1Q1K7"/>
<dbReference type="PROSITE" id="PS01044">
    <property type="entry name" value="SQUALEN_PHYTOEN_SYN_1"/>
    <property type="match status" value="1"/>
</dbReference>
<dbReference type="InterPro" id="IPR044844">
    <property type="entry name" value="Trans_IPPS_euk-type"/>
</dbReference>
<dbReference type="GO" id="GO:0051996">
    <property type="term" value="F:squalene synthase [NAD(P)H] activity"/>
    <property type="evidence" value="ECO:0007669"/>
    <property type="project" value="UniProtKB-UniRule"/>
</dbReference>
<proteinExistence type="inferred from homology"/>
<comment type="catalytic activity">
    <reaction evidence="7">
        <text>2 (2E,6E)-farnesyl diphosphate + NADPH + H(+) = squalene + 2 diphosphate + NADP(+)</text>
        <dbReference type="Rhea" id="RHEA:32295"/>
        <dbReference type="ChEBI" id="CHEBI:15378"/>
        <dbReference type="ChEBI" id="CHEBI:15440"/>
        <dbReference type="ChEBI" id="CHEBI:33019"/>
        <dbReference type="ChEBI" id="CHEBI:57783"/>
        <dbReference type="ChEBI" id="CHEBI:58349"/>
        <dbReference type="ChEBI" id="CHEBI:175763"/>
        <dbReference type="EC" id="2.5.1.21"/>
    </reaction>
</comment>
<protein>
    <recommendedName>
        <fullName evidence="3 7">Squalene synthase</fullName>
        <ecNumber evidence="3 7">2.5.1.21</ecNumber>
    </recommendedName>
</protein>
<comment type="similarity">
    <text evidence="2 7">Belongs to the phytoene/squalene synthase family.</text>
</comment>
<dbReference type="SUPFAM" id="SSF48576">
    <property type="entry name" value="Terpenoid synthases"/>
    <property type="match status" value="1"/>
</dbReference>
<dbReference type="CDD" id="cd00683">
    <property type="entry name" value="Trans_IPPS_HH"/>
    <property type="match status" value="1"/>
</dbReference>
<dbReference type="NCBIfam" id="TIGR01559">
    <property type="entry name" value="squal_synth"/>
    <property type="match status" value="1"/>
</dbReference>
<comment type="function">
    <text evidence="7">Catalyzes the condensation of 2 farnesyl pyrophosphate (FPP) moieties to form squalene.</text>
</comment>
<dbReference type="PROSITE" id="PS01045">
    <property type="entry name" value="SQUALEN_PHYTOEN_SYN_2"/>
    <property type="match status" value="1"/>
</dbReference>
<keyword evidence="4 7" id="KW-0808">Transferase</keyword>
<keyword evidence="7" id="KW-0812">Transmembrane</keyword>
<dbReference type="GO" id="GO:0005789">
    <property type="term" value="C:endoplasmic reticulum membrane"/>
    <property type="evidence" value="ECO:0007669"/>
    <property type="project" value="TreeGrafter"/>
</dbReference>
<keyword evidence="6" id="KW-0460">Magnesium</keyword>
<dbReference type="GO" id="GO:0045338">
    <property type="term" value="P:farnesyl diphosphate metabolic process"/>
    <property type="evidence" value="ECO:0007669"/>
    <property type="project" value="InterPro"/>
</dbReference>
<evidence type="ECO:0000256" key="3">
    <source>
        <dbReference type="ARBA" id="ARBA00012373"/>
    </source>
</evidence>
<dbReference type="EMBL" id="JALJOR010000006">
    <property type="protein sequence ID" value="KAK9815785.1"/>
    <property type="molecule type" value="Genomic_DNA"/>
</dbReference>
<feature type="transmembrane region" description="Helical" evidence="7">
    <location>
        <begin position="432"/>
        <end position="453"/>
    </location>
</feature>
<dbReference type="SFLD" id="SFLDG01018">
    <property type="entry name" value="Squalene/Phytoene_Synthase_Lik"/>
    <property type="match status" value="1"/>
</dbReference>
<keyword evidence="7" id="KW-1133">Transmembrane helix</keyword>
<dbReference type="GO" id="GO:0046872">
    <property type="term" value="F:metal ion binding"/>
    <property type="evidence" value="ECO:0007669"/>
    <property type="project" value="UniProtKB-KW"/>
</dbReference>
<organism evidence="8 9">
    <name type="scientific">[Myrmecia] bisecta</name>
    <dbReference type="NCBI Taxonomy" id="41462"/>
    <lineage>
        <taxon>Eukaryota</taxon>
        <taxon>Viridiplantae</taxon>
        <taxon>Chlorophyta</taxon>
        <taxon>core chlorophytes</taxon>
        <taxon>Trebouxiophyceae</taxon>
        <taxon>Trebouxiales</taxon>
        <taxon>Trebouxiaceae</taxon>
        <taxon>Myrmecia</taxon>
    </lineage>
</organism>
<dbReference type="InterPro" id="IPR019845">
    <property type="entry name" value="Squalene/phytoene_synthase_CS"/>
</dbReference>
<dbReference type="GO" id="GO:0055056">
    <property type="term" value="F:D-glucose transmembrane transporter activity"/>
    <property type="evidence" value="ECO:0007669"/>
    <property type="project" value="UniProtKB-UniRule"/>
</dbReference>
<dbReference type="GO" id="GO:0016126">
    <property type="term" value="P:sterol biosynthetic process"/>
    <property type="evidence" value="ECO:0007669"/>
    <property type="project" value="UniProtKB-ARBA"/>
</dbReference>
<gene>
    <name evidence="8" type="ORF">WJX72_009464</name>
</gene>
<feature type="transmembrane region" description="Helical" evidence="7">
    <location>
        <begin position="391"/>
        <end position="412"/>
    </location>
</feature>
<accession>A0AAW1Q1K7</accession>
<sequence>MGKLQSILQHPDEVLPLLQMALAARRAKQLPKQPSLAFCYDMLNQVSRSFAIVIQQLPEQLRDPVCIFYLVLRALDTIEDDMAIPQSTKVPLLKVFYEKIYDRSWKMSCGQGSYVRLMEHYPNVTDVFLGLDMSYQKVIADITRRMGAGMAEFIEKDVATVADYDLYCHYVAGLVGIGLSQLFASSKLESRQFASMENLSNHMGLFLQKTNIIRDYLEDIMEEPAPRMFWPKEIWGKYGKTLADFKEPGNKAAAVACLNHMVGDALRHAEHSLAYMSKLHDRQVFRFCAIPQVMAIGTLALCWNNHGVFTGVVKMRRGEVAKYMLSLDTMADLYQAFDHFAAIIAKRCETMRKPSDPVVKTTLGRVQHVRQLCKEGLAAGPRRPVQSPISWSSRLALLWVAVVYFAFTFGYGGYREALLGAAGAQTMPALDLLQKACATFTLAATIYMAFLGFKQSLPK</sequence>
<name>A0AAW1Q1K7_9CHLO</name>
<evidence type="ECO:0000256" key="1">
    <source>
        <dbReference type="ARBA" id="ARBA00001946"/>
    </source>
</evidence>
<dbReference type="EC" id="2.5.1.21" evidence="3 7"/>
<dbReference type="Pfam" id="PF00494">
    <property type="entry name" value="SQS_PSY"/>
    <property type="match status" value="1"/>
</dbReference>
<keyword evidence="5" id="KW-0479">Metal-binding</keyword>
<reference evidence="8 9" key="1">
    <citation type="journal article" date="2024" name="Nat. Commun.">
        <title>Phylogenomics reveals the evolutionary origins of lichenization in chlorophyte algae.</title>
        <authorList>
            <person name="Puginier C."/>
            <person name="Libourel C."/>
            <person name="Otte J."/>
            <person name="Skaloud P."/>
            <person name="Haon M."/>
            <person name="Grisel S."/>
            <person name="Petersen M."/>
            <person name="Berrin J.G."/>
            <person name="Delaux P.M."/>
            <person name="Dal Grande F."/>
            <person name="Keller J."/>
        </authorList>
    </citation>
    <scope>NUCLEOTIDE SEQUENCE [LARGE SCALE GENOMIC DNA]</scope>
    <source>
        <strain evidence="8 9">SAG 2043</strain>
    </source>
</reference>
<keyword evidence="9" id="KW-1185">Reference proteome</keyword>
<evidence type="ECO:0000313" key="9">
    <source>
        <dbReference type="Proteomes" id="UP001489004"/>
    </source>
</evidence>